<feature type="region of interest" description="Disordered" evidence="1">
    <location>
        <begin position="44"/>
        <end position="84"/>
    </location>
</feature>
<dbReference type="Proteomes" id="UP000615446">
    <property type="component" value="Unassembled WGS sequence"/>
</dbReference>
<reference evidence="3" key="2">
    <citation type="submission" date="2019-10" db="EMBL/GenBank/DDBJ databases">
        <title>Conservation and host-specific expression of non-tandemly repeated heterogenous ribosome RNA gene in arbuscular mycorrhizal fungi.</title>
        <authorList>
            <person name="Maeda T."/>
            <person name="Kobayashi Y."/>
            <person name="Nakagawa T."/>
            <person name="Ezawa T."/>
            <person name="Yamaguchi K."/>
            <person name="Bino T."/>
            <person name="Nishimoto Y."/>
            <person name="Shigenobu S."/>
            <person name="Kawaguchi M."/>
        </authorList>
    </citation>
    <scope>NUCLEOTIDE SEQUENCE</scope>
    <source>
        <strain evidence="3">HR1</strain>
    </source>
</reference>
<name>A0A2Z6RNT6_9GLOM</name>
<reference evidence="2 4" key="1">
    <citation type="submission" date="2017-11" db="EMBL/GenBank/DDBJ databases">
        <title>The genome of Rhizophagus clarus HR1 reveals common genetic basis of auxotrophy among arbuscular mycorrhizal fungi.</title>
        <authorList>
            <person name="Kobayashi Y."/>
        </authorList>
    </citation>
    <scope>NUCLEOTIDE SEQUENCE [LARGE SCALE GENOMIC DNA]</scope>
    <source>
        <strain evidence="2 4">HR1</strain>
    </source>
</reference>
<evidence type="ECO:0000313" key="3">
    <source>
        <dbReference type="EMBL" id="GES72522.1"/>
    </source>
</evidence>
<evidence type="ECO:0000313" key="4">
    <source>
        <dbReference type="Proteomes" id="UP000247702"/>
    </source>
</evidence>
<accession>A0A2Z6RNT6</accession>
<feature type="compositionally biased region" description="Low complexity" evidence="1">
    <location>
        <begin position="65"/>
        <end position="74"/>
    </location>
</feature>
<dbReference type="EMBL" id="BEXD01001395">
    <property type="protein sequence ID" value="GBB93916.1"/>
    <property type="molecule type" value="Genomic_DNA"/>
</dbReference>
<evidence type="ECO:0000313" key="2">
    <source>
        <dbReference type="EMBL" id="GBB93916.1"/>
    </source>
</evidence>
<dbReference type="EMBL" id="BLAL01000002">
    <property type="protein sequence ID" value="GES72522.1"/>
    <property type="molecule type" value="Genomic_DNA"/>
</dbReference>
<proteinExistence type="predicted"/>
<evidence type="ECO:0000256" key="1">
    <source>
        <dbReference type="SAM" id="MobiDB-lite"/>
    </source>
</evidence>
<protein>
    <submittedName>
        <fullName evidence="2">Uncharacterized protein</fullName>
    </submittedName>
</protein>
<organism evidence="2 4">
    <name type="scientific">Rhizophagus clarus</name>
    <dbReference type="NCBI Taxonomy" id="94130"/>
    <lineage>
        <taxon>Eukaryota</taxon>
        <taxon>Fungi</taxon>
        <taxon>Fungi incertae sedis</taxon>
        <taxon>Mucoromycota</taxon>
        <taxon>Glomeromycotina</taxon>
        <taxon>Glomeromycetes</taxon>
        <taxon>Glomerales</taxon>
        <taxon>Glomeraceae</taxon>
        <taxon>Rhizophagus</taxon>
    </lineage>
</organism>
<sequence length="100" mass="10875">MKERKVTSTPIHLIGIVAKRLGKSPLQAKSINDLKCYMRCNSKGINTDGKDADKGEGVNTDSKGKGTNTNNKGKSASINNKDEGIYNSDKLYNMKKKTGI</sequence>
<keyword evidence="4" id="KW-1185">Reference proteome</keyword>
<gene>
    <name evidence="3" type="ORF">RCL2_000008800</name>
    <name evidence="2" type="ORF">RclHR1_22530001</name>
</gene>
<dbReference type="AlphaFoldDB" id="A0A2Z6RNT6"/>
<dbReference type="Proteomes" id="UP000247702">
    <property type="component" value="Unassembled WGS sequence"/>
</dbReference>
<comment type="caution">
    <text evidence="2">The sequence shown here is derived from an EMBL/GenBank/DDBJ whole genome shotgun (WGS) entry which is preliminary data.</text>
</comment>